<gene>
    <name evidence="2" type="ORF">POM88_032766</name>
</gene>
<keyword evidence="3" id="KW-1185">Reference proteome</keyword>
<accession>A0AAD8I288</accession>
<reference evidence="2" key="2">
    <citation type="submission" date="2023-05" db="EMBL/GenBank/DDBJ databases">
        <authorList>
            <person name="Schelkunov M.I."/>
        </authorList>
    </citation>
    <scope>NUCLEOTIDE SEQUENCE</scope>
    <source>
        <strain evidence="2">Hsosn_3</strain>
        <tissue evidence="2">Leaf</tissue>
    </source>
</reference>
<keyword evidence="1" id="KW-0472">Membrane</keyword>
<feature type="transmembrane region" description="Helical" evidence="1">
    <location>
        <begin position="188"/>
        <end position="213"/>
    </location>
</feature>
<keyword evidence="1" id="KW-0812">Transmembrane</keyword>
<sequence length="326" mass="38099">MSADTNTLSYWLNWRFFLCAIWVFSSVVAATMIIWKYETFSMSKTRRRRDGQETIGYLYRDEAWRTCSKAIHPGWLLAVRMIAFLVLFAMLSFNIFIDGGHIFYYYTLWTFALVTLYFGIGSSFSIYGCFYCFNEVENDRDDTAGLDVEHSTYMTPTYAENADLSNMAISLVSREEPSVRRSADIWGFVFQVIFQVCAGAVMLTDIIFWFVIYPFLTPKDYKLNFLKASMHSLNAAFLIADIMLNRLRFPFFRIAYFVQFTSIYVIFQWTIHACVSMKWPYQFLDLSSPYAPIWYLANGLVQLPGYGIIFLIVRTKHVCLSRFSYS</sequence>
<evidence type="ECO:0000313" key="3">
    <source>
        <dbReference type="Proteomes" id="UP001237642"/>
    </source>
</evidence>
<protein>
    <submittedName>
        <fullName evidence="2">UPF0641 membrane protein like</fullName>
    </submittedName>
</protein>
<evidence type="ECO:0000313" key="2">
    <source>
        <dbReference type="EMBL" id="KAK1376573.1"/>
    </source>
</evidence>
<dbReference type="PANTHER" id="PTHR12242">
    <property type="entry name" value="OS02G0130600 PROTEIN-RELATED"/>
    <property type="match status" value="1"/>
</dbReference>
<proteinExistence type="predicted"/>
<organism evidence="2 3">
    <name type="scientific">Heracleum sosnowskyi</name>
    <dbReference type="NCBI Taxonomy" id="360622"/>
    <lineage>
        <taxon>Eukaryota</taxon>
        <taxon>Viridiplantae</taxon>
        <taxon>Streptophyta</taxon>
        <taxon>Embryophyta</taxon>
        <taxon>Tracheophyta</taxon>
        <taxon>Spermatophyta</taxon>
        <taxon>Magnoliopsida</taxon>
        <taxon>eudicotyledons</taxon>
        <taxon>Gunneridae</taxon>
        <taxon>Pentapetalae</taxon>
        <taxon>asterids</taxon>
        <taxon>campanulids</taxon>
        <taxon>Apiales</taxon>
        <taxon>Apiaceae</taxon>
        <taxon>Apioideae</taxon>
        <taxon>apioid superclade</taxon>
        <taxon>Tordylieae</taxon>
        <taxon>Tordyliinae</taxon>
        <taxon>Heracleum</taxon>
    </lineage>
</organism>
<dbReference type="AlphaFoldDB" id="A0AAD8I288"/>
<keyword evidence="1" id="KW-1133">Transmembrane helix</keyword>
<feature type="transmembrane region" description="Helical" evidence="1">
    <location>
        <begin position="12"/>
        <end position="37"/>
    </location>
</feature>
<comment type="caution">
    <text evidence="2">The sequence shown here is derived from an EMBL/GenBank/DDBJ whole genome shotgun (WGS) entry which is preliminary data.</text>
</comment>
<feature type="transmembrane region" description="Helical" evidence="1">
    <location>
        <begin position="291"/>
        <end position="313"/>
    </location>
</feature>
<dbReference type="Proteomes" id="UP001237642">
    <property type="component" value="Unassembled WGS sequence"/>
</dbReference>
<feature type="transmembrane region" description="Helical" evidence="1">
    <location>
        <begin position="251"/>
        <end position="271"/>
    </location>
</feature>
<feature type="transmembrane region" description="Helical" evidence="1">
    <location>
        <begin position="75"/>
        <end position="97"/>
    </location>
</feature>
<feature type="transmembrane region" description="Helical" evidence="1">
    <location>
        <begin position="103"/>
        <end position="130"/>
    </location>
</feature>
<reference evidence="2" key="1">
    <citation type="submission" date="2023-02" db="EMBL/GenBank/DDBJ databases">
        <title>Genome of toxic invasive species Heracleum sosnowskyi carries increased number of genes despite the absence of recent whole-genome duplications.</title>
        <authorList>
            <person name="Schelkunov M."/>
            <person name="Shtratnikova V."/>
            <person name="Makarenko M."/>
            <person name="Klepikova A."/>
            <person name="Omelchenko D."/>
            <person name="Novikova G."/>
            <person name="Obukhova E."/>
            <person name="Bogdanov V."/>
            <person name="Penin A."/>
            <person name="Logacheva M."/>
        </authorList>
    </citation>
    <scope>NUCLEOTIDE SEQUENCE</scope>
    <source>
        <strain evidence="2">Hsosn_3</strain>
        <tissue evidence="2">Leaf</tissue>
    </source>
</reference>
<dbReference type="GO" id="GO:0016020">
    <property type="term" value="C:membrane"/>
    <property type="evidence" value="ECO:0007669"/>
    <property type="project" value="TreeGrafter"/>
</dbReference>
<evidence type="ECO:0000256" key="1">
    <source>
        <dbReference type="SAM" id="Phobius"/>
    </source>
</evidence>
<name>A0AAD8I288_9APIA</name>
<dbReference type="EMBL" id="JAUIZM010000007">
    <property type="protein sequence ID" value="KAK1376573.1"/>
    <property type="molecule type" value="Genomic_DNA"/>
</dbReference>
<dbReference type="PANTHER" id="PTHR12242:SF10">
    <property type="entry name" value="TRANSMEMBRANE PROTEIN"/>
    <property type="match status" value="1"/>
</dbReference>